<organism evidence="4 5">
    <name type="scientific">Enterococcus alishanensis</name>
    <dbReference type="NCBI Taxonomy" id="1303817"/>
    <lineage>
        <taxon>Bacteria</taxon>
        <taxon>Bacillati</taxon>
        <taxon>Bacillota</taxon>
        <taxon>Bacilli</taxon>
        <taxon>Lactobacillales</taxon>
        <taxon>Enterococcaceae</taxon>
        <taxon>Enterococcus</taxon>
    </lineage>
</organism>
<dbReference type="SMART" id="SM00829">
    <property type="entry name" value="PKS_ER"/>
    <property type="match status" value="1"/>
</dbReference>
<keyword evidence="2" id="KW-0560">Oxidoreductase</keyword>
<keyword evidence="1" id="KW-0521">NADP</keyword>
<proteinExistence type="predicted"/>
<dbReference type="RefSeq" id="WP_218327236.1">
    <property type="nucleotide sequence ID" value="NZ_JAHUZB010000007.1"/>
</dbReference>
<evidence type="ECO:0000313" key="5">
    <source>
        <dbReference type="Proteomes" id="UP000774130"/>
    </source>
</evidence>
<dbReference type="PANTHER" id="PTHR48106">
    <property type="entry name" value="QUINONE OXIDOREDUCTASE PIG3-RELATED"/>
    <property type="match status" value="1"/>
</dbReference>
<reference evidence="4 5" key="1">
    <citation type="submission" date="2021-06" db="EMBL/GenBank/DDBJ databases">
        <title>Enterococcus alishanensis sp. nov., a novel lactic acid bacterium isolated from fresh coffee beans.</title>
        <authorList>
            <person name="Chen Y.-S."/>
        </authorList>
    </citation>
    <scope>NUCLEOTIDE SEQUENCE [LARGE SCALE GENOMIC DNA]</scope>
    <source>
        <strain evidence="4 5">ALS3</strain>
    </source>
</reference>
<dbReference type="EMBL" id="JAHUZB010000007">
    <property type="protein sequence ID" value="MBV7392023.1"/>
    <property type="molecule type" value="Genomic_DNA"/>
</dbReference>
<dbReference type="InterPro" id="IPR020843">
    <property type="entry name" value="ER"/>
</dbReference>
<dbReference type="InterPro" id="IPR013154">
    <property type="entry name" value="ADH-like_N"/>
</dbReference>
<evidence type="ECO:0000256" key="2">
    <source>
        <dbReference type="ARBA" id="ARBA00023002"/>
    </source>
</evidence>
<accession>A0ABS6TGM1</accession>
<feature type="domain" description="Enoyl reductase (ER)" evidence="3">
    <location>
        <begin position="10"/>
        <end position="314"/>
    </location>
</feature>
<evidence type="ECO:0000256" key="1">
    <source>
        <dbReference type="ARBA" id="ARBA00022857"/>
    </source>
</evidence>
<name>A0ABS6TGM1_9ENTE</name>
<protein>
    <submittedName>
        <fullName evidence="4">Zinc-binding dehydrogenase</fullName>
    </submittedName>
</protein>
<dbReference type="Proteomes" id="UP000774130">
    <property type="component" value="Unassembled WGS sequence"/>
</dbReference>
<dbReference type="Pfam" id="PF08240">
    <property type="entry name" value="ADH_N"/>
    <property type="match status" value="1"/>
</dbReference>
<sequence>MKAIVVYEAGGPEKLIYTDVEKPKVKAGWSLVQVKGFGINHSEIFTRQGLSPSVSFPRILGIEAVGVIVETTDEAKLPIGQTVISIMGEMGRDFDGSYAEYVLLPNQQIYPVNTRLPWEILATIPETYFTAFGSMKRLNIKETDSILVRGATSGVGLAFLNLVKAQFPQIEICGTTRSLTKKEQLLKAGFDTVIEDQDGKLQTEASFDKIFELIGPATIKNSFQHLLLAGIICNTGLLGGKWYLEEFDPIMDTNGGYLTGFYSGDVSSPKLNQLLDYIEEFRVTIQPEKVFKLSEVRLAHEYLESQKSFGKTIILN</sequence>
<comment type="caution">
    <text evidence="4">The sequence shown here is derived from an EMBL/GenBank/DDBJ whole genome shotgun (WGS) entry which is preliminary data.</text>
</comment>
<keyword evidence="5" id="KW-1185">Reference proteome</keyword>
<gene>
    <name evidence="4" type="ORF">KUA55_15180</name>
</gene>
<dbReference type="Pfam" id="PF13602">
    <property type="entry name" value="ADH_zinc_N_2"/>
    <property type="match status" value="1"/>
</dbReference>
<evidence type="ECO:0000259" key="3">
    <source>
        <dbReference type="SMART" id="SM00829"/>
    </source>
</evidence>
<evidence type="ECO:0000313" key="4">
    <source>
        <dbReference type="EMBL" id="MBV7392023.1"/>
    </source>
</evidence>